<reference evidence="1 2" key="1">
    <citation type="submission" date="2014-03" db="EMBL/GenBank/DDBJ databases">
        <title>Bradyrhizobium valentinum sp. nov., isolated from effective nodules of Lupinus mariae-josephae, a lupine endemic of basic-lime soils in Eastern Spain.</title>
        <authorList>
            <person name="Duran D."/>
            <person name="Rey L."/>
            <person name="Navarro A."/>
            <person name="Busquets A."/>
            <person name="Imperial J."/>
            <person name="Ruiz-Argueso T."/>
        </authorList>
    </citation>
    <scope>NUCLEOTIDE SEQUENCE [LARGE SCALE GENOMIC DNA]</scope>
    <source>
        <strain evidence="1 2">PAC68</strain>
    </source>
</reference>
<dbReference type="Proteomes" id="UP000050863">
    <property type="component" value="Unassembled WGS sequence"/>
</dbReference>
<gene>
    <name evidence="1" type="ORF">CQ12_40920</name>
</gene>
<dbReference type="EMBL" id="LLXZ01000090">
    <property type="protein sequence ID" value="KRR08296.1"/>
    <property type="molecule type" value="Genomic_DNA"/>
</dbReference>
<organism evidence="1 2">
    <name type="scientific">Bradyrhizobium jicamae</name>
    <dbReference type="NCBI Taxonomy" id="280332"/>
    <lineage>
        <taxon>Bacteria</taxon>
        <taxon>Pseudomonadati</taxon>
        <taxon>Pseudomonadota</taxon>
        <taxon>Alphaproteobacteria</taxon>
        <taxon>Hyphomicrobiales</taxon>
        <taxon>Nitrobacteraceae</taxon>
        <taxon>Bradyrhizobium</taxon>
    </lineage>
</organism>
<keyword evidence="2" id="KW-1185">Reference proteome</keyword>
<accession>A0A0R3LKM3</accession>
<evidence type="ECO:0000313" key="2">
    <source>
        <dbReference type="Proteomes" id="UP000050863"/>
    </source>
</evidence>
<comment type="caution">
    <text evidence="1">The sequence shown here is derived from an EMBL/GenBank/DDBJ whole genome shotgun (WGS) entry which is preliminary data.</text>
</comment>
<dbReference type="AlphaFoldDB" id="A0A0R3LKM3"/>
<protein>
    <submittedName>
        <fullName evidence="1">Uncharacterized protein</fullName>
    </submittedName>
</protein>
<sequence length="69" mass="8042">MEIFDESLDIALSVLLRNQELRSFDEATHFLAKEIAELMCQGERNVLLLSNFALDAYRLKPKVYLRLVQ</sequence>
<evidence type="ECO:0000313" key="1">
    <source>
        <dbReference type="EMBL" id="KRR08296.1"/>
    </source>
</evidence>
<proteinExistence type="predicted"/>
<name>A0A0R3LKM3_9BRAD</name>